<keyword evidence="2" id="KW-0812">Transmembrane</keyword>
<feature type="compositionally biased region" description="Basic and acidic residues" evidence="1">
    <location>
        <begin position="303"/>
        <end position="316"/>
    </location>
</feature>
<evidence type="ECO:0000313" key="5">
    <source>
        <dbReference type="Proteomes" id="UP000245783"/>
    </source>
</evidence>
<dbReference type="PANTHER" id="PTHR13194">
    <property type="entry name" value="COMPLEX I INTERMEDIATE-ASSOCIATED PROTEIN 30"/>
    <property type="match status" value="1"/>
</dbReference>
<evidence type="ECO:0000259" key="3">
    <source>
        <dbReference type="Pfam" id="PF08547"/>
    </source>
</evidence>
<keyword evidence="2" id="KW-0472">Membrane</keyword>
<evidence type="ECO:0000256" key="2">
    <source>
        <dbReference type="SAM" id="Phobius"/>
    </source>
</evidence>
<dbReference type="OrthoDB" id="426386at2759"/>
<dbReference type="AlphaFoldDB" id="A0A316VXY3"/>
<protein>
    <submittedName>
        <fullName evidence="4">CIA30-domain-containing protein</fullName>
    </submittedName>
</protein>
<name>A0A316VXY3_9BASI</name>
<feature type="domain" description="NADH:ubiquinone oxidoreductase intermediate-associated protein 30" evidence="3">
    <location>
        <begin position="36"/>
        <end position="123"/>
    </location>
</feature>
<dbReference type="Proteomes" id="UP000245783">
    <property type="component" value="Unassembled WGS sequence"/>
</dbReference>
<reference evidence="4 5" key="1">
    <citation type="journal article" date="2018" name="Mol. Biol. Evol.">
        <title>Broad Genomic Sampling Reveals a Smut Pathogenic Ancestry of the Fungal Clade Ustilaginomycotina.</title>
        <authorList>
            <person name="Kijpornyongpan T."/>
            <person name="Mondo S.J."/>
            <person name="Barry K."/>
            <person name="Sandor L."/>
            <person name="Lee J."/>
            <person name="Lipzen A."/>
            <person name="Pangilinan J."/>
            <person name="LaButti K."/>
            <person name="Hainaut M."/>
            <person name="Henrissat B."/>
            <person name="Grigoriev I.V."/>
            <person name="Spatafora J.W."/>
            <person name="Aime M.C."/>
        </authorList>
    </citation>
    <scope>NUCLEOTIDE SEQUENCE [LARGE SCALE GENOMIC DNA]</scope>
    <source>
        <strain evidence="4 5">MCA 4658</strain>
    </source>
</reference>
<feature type="transmembrane region" description="Helical" evidence="2">
    <location>
        <begin position="325"/>
        <end position="343"/>
    </location>
</feature>
<proteinExistence type="predicted"/>
<evidence type="ECO:0000256" key="1">
    <source>
        <dbReference type="SAM" id="MobiDB-lite"/>
    </source>
</evidence>
<dbReference type="RefSeq" id="XP_025369677.1">
    <property type="nucleotide sequence ID" value="XM_025515649.1"/>
</dbReference>
<dbReference type="STRING" id="1522189.A0A316VXY3"/>
<dbReference type="Pfam" id="PF08547">
    <property type="entry name" value="CIA30"/>
    <property type="match status" value="2"/>
</dbReference>
<feature type="domain" description="NADH:ubiquinone oxidoreductase intermediate-associated protein 30" evidence="3">
    <location>
        <begin position="191"/>
        <end position="246"/>
    </location>
</feature>
<feature type="region of interest" description="Disordered" evidence="1">
    <location>
        <begin position="290"/>
        <end position="317"/>
    </location>
</feature>
<dbReference type="EMBL" id="KZ819379">
    <property type="protein sequence ID" value="PWN42517.1"/>
    <property type="molecule type" value="Genomic_DNA"/>
</dbReference>
<dbReference type="GO" id="GO:0010257">
    <property type="term" value="P:NADH dehydrogenase complex assembly"/>
    <property type="evidence" value="ECO:0007669"/>
    <property type="project" value="TreeGrafter"/>
</dbReference>
<sequence>MTPMIDERAQPGSAETALSLLRPFPRAKDDEHAWRSKDFTPVNDSIRGGISNSDLEVVGEQVKGAWSHRDAGASSSDLGEAIFSGFLDTTKLGGAGFASQSFTRPLPQKLDAHHFSGLRLVIRHPHDSAASQPASEPGGGEAPVYSYVLNLRTADPVKRPDGRNESAIIYEWDFDASKAQGFDGSSYCPSKAGSPAYVEAQWKDFAATYRGRPAKDAEKLDPAKIKGFSIMARSNFGKQSGKFELRLIELQALRSTGSAFGASDALEPRFSPQDASNEKYSLMGFHQAMNPSSVPRSGETEEYPGKPRFEDEDHQHGLRAAKTSTTLLVFVFAILLALGWLVWSSKPRAMLKKAGWQHCHDN</sequence>
<gene>
    <name evidence="4" type="ORF">IE81DRAFT_341405</name>
</gene>
<dbReference type="GeneID" id="37037519"/>
<dbReference type="InParanoid" id="A0A316VXY3"/>
<dbReference type="InterPro" id="IPR013857">
    <property type="entry name" value="NADH-UbQ_OxRdtase-assoc_prot30"/>
</dbReference>
<accession>A0A316VXY3</accession>
<keyword evidence="5" id="KW-1185">Reference proteome</keyword>
<evidence type="ECO:0000313" key="4">
    <source>
        <dbReference type="EMBL" id="PWN42517.1"/>
    </source>
</evidence>
<keyword evidence="2" id="KW-1133">Transmembrane helix</keyword>
<organism evidence="4 5">
    <name type="scientific">Ceraceosorus guamensis</name>
    <dbReference type="NCBI Taxonomy" id="1522189"/>
    <lineage>
        <taxon>Eukaryota</taxon>
        <taxon>Fungi</taxon>
        <taxon>Dikarya</taxon>
        <taxon>Basidiomycota</taxon>
        <taxon>Ustilaginomycotina</taxon>
        <taxon>Exobasidiomycetes</taxon>
        <taxon>Ceraceosorales</taxon>
        <taxon>Ceraceosoraceae</taxon>
        <taxon>Ceraceosorus</taxon>
    </lineage>
</organism>
<dbReference type="GO" id="GO:0051082">
    <property type="term" value="F:unfolded protein binding"/>
    <property type="evidence" value="ECO:0007669"/>
    <property type="project" value="TreeGrafter"/>
</dbReference>
<dbReference type="InterPro" id="IPR039131">
    <property type="entry name" value="NDUFAF1"/>
</dbReference>
<dbReference type="PANTHER" id="PTHR13194:SF19">
    <property type="entry name" value="NAD(P)-BINDING ROSSMANN-FOLD SUPERFAMILY PROTEIN"/>
    <property type="match status" value="1"/>
</dbReference>